<dbReference type="InterPro" id="IPR012312">
    <property type="entry name" value="Hemerythrin-like"/>
</dbReference>
<evidence type="ECO:0000313" key="7">
    <source>
        <dbReference type="Proteomes" id="UP000290204"/>
    </source>
</evidence>
<keyword evidence="2" id="KW-0963">Cytoplasm</keyword>
<name>A0A4Q1CJI6_9BACT</name>
<dbReference type="RefSeq" id="WP_129130792.1">
    <property type="nucleotide sequence ID" value="NZ_SDHW01000002.1"/>
</dbReference>
<comment type="subcellular location">
    <subcellularLocation>
        <location evidence="1">Cytoplasm</location>
    </subcellularLocation>
</comment>
<keyword evidence="7" id="KW-1185">Reference proteome</keyword>
<feature type="domain" description="Hemerythrin-like" evidence="5">
    <location>
        <begin position="81"/>
        <end position="232"/>
    </location>
</feature>
<evidence type="ECO:0000256" key="3">
    <source>
        <dbReference type="ARBA" id="ARBA00022723"/>
    </source>
</evidence>
<evidence type="ECO:0000256" key="2">
    <source>
        <dbReference type="ARBA" id="ARBA00022490"/>
    </source>
</evidence>
<keyword evidence="4" id="KW-0408">Iron</keyword>
<dbReference type="Pfam" id="PF04405">
    <property type="entry name" value="ScdA_N"/>
    <property type="match status" value="1"/>
</dbReference>
<dbReference type="OrthoDB" id="9797132at2"/>
<dbReference type="PANTHER" id="PTHR36438:SF1">
    <property type="entry name" value="IRON-SULFUR CLUSTER REPAIR PROTEIN YTFE"/>
    <property type="match status" value="1"/>
</dbReference>
<gene>
    <name evidence="6" type="primary">ric</name>
    <name evidence="6" type="ORF">ESA94_10240</name>
</gene>
<keyword evidence="3" id="KW-0479">Metal-binding</keyword>
<dbReference type="EMBL" id="SDHW01000002">
    <property type="protein sequence ID" value="RXK60831.1"/>
    <property type="molecule type" value="Genomic_DNA"/>
</dbReference>
<evidence type="ECO:0000259" key="5">
    <source>
        <dbReference type="Pfam" id="PF01814"/>
    </source>
</evidence>
<dbReference type="InterPro" id="IPR019903">
    <property type="entry name" value="RIC_family"/>
</dbReference>
<comment type="caution">
    <text evidence="6">The sequence shown here is derived from an EMBL/GenBank/DDBJ whole genome shotgun (WGS) entry which is preliminary data.</text>
</comment>
<dbReference type="CDD" id="cd12108">
    <property type="entry name" value="Hr-like"/>
    <property type="match status" value="1"/>
</dbReference>
<evidence type="ECO:0000256" key="4">
    <source>
        <dbReference type="ARBA" id="ARBA00023004"/>
    </source>
</evidence>
<dbReference type="Gene3D" id="1.20.120.520">
    <property type="entry name" value="nmb1532 protein domain like"/>
    <property type="match status" value="1"/>
</dbReference>
<dbReference type="Proteomes" id="UP000290204">
    <property type="component" value="Unassembled WGS sequence"/>
</dbReference>
<evidence type="ECO:0000313" key="6">
    <source>
        <dbReference type="EMBL" id="RXK60831.1"/>
    </source>
</evidence>
<dbReference type="GO" id="GO:0046872">
    <property type="term" value="F:metal ion binding"/>
    <property type="evidence" value="ECO:0007669"/>
    <property type="project" value="UniProtKB-KW"/>
</dbReference>
<sequence length="245" mass="27937">MQTIAERTVADLVTEDYRTADVFKKFGIDFCCGGKVTVSEICRKKNISYNELAEQLYSIGNETADNTTNFNEWQLDKLAQYIVEKHHSYVLNNIPVLLQYAHKVAQVHGNHRPEVIAIARLFDEVAEELAHHLQKEELILFPYVTQLAAASRNNVTLAAPNFGTVDNPIRMMEAEHEHAGDHFHEIAALSNNYNPPAEACNTYRVLYAKLKEFEDDLHTHIHLENNILFPKAKQLEQEVCAKAHL</sequence>
<dbReference type="Pfam" id="PF01814">
    <property type="entry name" value="Hemerythrin"/>
    <property type="match status" value="1"/>
</dbReference>
<evidence type="ECO:0000256" key="1">
    <source>
        <dbReference type="ARBA" id="ARBA00004496"/>
    </source>
</evidence>
<organism evidence="6 7">
    <name type="scientific">Lacibacter luteus</name>
    <dbReference type="NCBI Taxonomy" id="2508719"/>
    <lineage>
        <taxon>Bacteria</taxon>
        <taxon>Pseudomonadati</taxon>
        <taxon>Bacteroidota</taxon>
        <taxon>Chitinophagia</taxon>
        <taxon>Chitinophagales</taxon>
        <taxon>Chitinophagaceae</taxon>
        <taxon>Lacibacter</taxon>
    </lineage>
</organism>
<dbReference type="AlphaFoldDB" id="A0A4Q1CJI6"/>
<accession>A0A4Q1CJI6</accession>
<dbReference type="NCBIfam" id="TIGR03652">
    <property type="entry name" value="FeS_repair_RIC"/>
    <property type="match status" value="1"/>
</dbReference>
<protein>
    <submittedName>
        <fullName evidence="6">Iron-sulfur cluster repair di-iron protein</fullName>
    </submittedName>
</protein>
<reference evidence="6 7" key="1">
    <citation type="submission" date="2019-01" db="EMBL/GenBank/DDBJ databases">
        <title>Lacibacter sp. strain TTM-7.</title>
        <authorList>
            <person name="Chen W.-M."/>
        </authorList>
    </citation>
    <scope>NUCLEOTIDE SEQUENCE [LARGE SCALE GENOMIC DNA]</scope>
    <source>
        <strain evidence="6 7">TTM-7</strain>
    </source>
</reference>
<dbReference type="GO" id="GO:0005737">
    <property type="term" value="C:cytoplasm"/>
    <property type="evidence" value="ECO:0007669"/>
    <property type="project" value="UniProtKB-SubCell"/>
</dbReference>
<dbReference type="PANTHER" id="PTHR36438">
    <property type="entry name" value="IRON-SULFUR CLUSTER REPAIR PROTEIN YTFE"/>
    <property type="match status" value="1"/>
</dbReference>
<proteinExistence type="predicted"/>